<comment type="similarity">
    <text evidence="6 19">In the N-terminal section; belongs to the DHBP synthase family.</text>
</comment>
<evidence type="ECO:0000256" key="4">
    <source>
        <dbReference type="ARBA" id="ARBA00004853"/>
    </source>
</evidence>
<evidence type="ECO:0000259" key="20">
    <source>
        <dbReference type="Pfam" id="PF00925"/>
    </source>
</evidence>
<feature type="binding site" evidence="19">
    <location>
        <position position="267"/>
    </location>
    <ligand>
        <name>Zn(2+)</name>
        <dbReference type="ChEBI" id="CHEBI:29105"/>
        <note>catalytic</note>
    </ligand>
</feature>
<feature type="binding site" evidence="19">
    <location>
        <begin position="251"/>
        <end position="255"/>
    </location>
    <ligand>
        <name>GTP</name>
        <dbReference type="ChEBI" id="CHEBI:37565"/>
    </ligand>
</feature>
<feature type="active site" description="Proton acceptor; for GTP cyclohydrolase activity" evidence="19">
    <location>
        <position position="328"/>
    </location>
</feature>
<feature type="binding site" evidence="19">
    <location>
        <position position="356"/>
    </location>
    <ligand>
        <name>GTP</name>
        <dbReference type="ChEBI" id="CHEBI:37565"/>
    </ligand>
</feature>
<evidence type="ECO:0000256" key="17">
    <source>
        <dbReference type="ARBA" id="ARBA00043932"/>
    </source>
</evidence>
<feature type="site" description="Essential for DHBP synthase activity" evidence="19">
    <location>
        <position position="163"/>
    </location>
</feature>
<evidence type="ECO:0000256" key="19">
    <source>
        <dbReference type="HAMAP-Rule" id="MF_01283"/>
    </source>
</evidence>
<organism evidence="21 22">
    <name type="scientific">Desulfosporosinus lacus DSM 15449</name>
    <dbReference type="NCBI Taxonomy" id="1121420"/>
    <lineage>
        <taxon>Bacteria</taxon>
        <taxon>Bacillati</taxon>
        <taxon>Bacillota</taxon>
        <taxon>Clostridia</taxon>
        <taxon>Eubacteriales</taxon>
        <taxon>Desulfitobacteriaceae</taxon>
        <taxon>Desulfosporosinus</taxon>
    </lineage>
</organism>
<evidence type="ECO:0000313" key="22">
    <source>
        <dbReference type="Proteomes" id="UP000183954"/>
    </source>
</evidence>
<comment type="similarity">
    <text evidence="19">In the C-terminal section; belongs to the GTP cyclohydrolase II family.</text>
</comment>
<evidence type="ECO:0000256" key="7">
    <source>
        <dbReference type="ARBA" id="ARBA00022619"/>
    </source>
</evidence>
<keyword evidence="9 19" id="KW-0547">Nucleotide-binding</keyword>
<feature type="region of interest" description="DHBP synthase" evidence="19">
    <location>
        <begin position="1"/>
        <end position="200"/>
    </location>
</feature>
<evidence type="ECO:0000256" key="8">
    <source>
        <dbReference type="ARBA" id="ARBA00022723"/>
    </source>
</evidence>
<dbReference type="FunFam" id="3.90.870.10:FF:000001">
    <property type="entry name" value="Riboflavin biosynthesis protein RibBA"/>
    <property type="match status" value="1"/>
</dbReference>
<dbReference type="PANTHER" id="PTHR21327">
    <property type="entry name" value="GTP CYCLOHYDROLASE II-RELATED"/>
    <property type="match status" value="1"/>
</dbReference>
<keyword evidence="8 19" id="KW-0479">Metal-binding</keyword>
<comment type="catalytic activity">
    <reaction evidence="18 19">
        <text>GTP + 4 H2O = 2,5-diamino-6-hydroxy-4-(5-phosphoribosylamino)-pyrimidine + formate + 2 phosphate + 3 H(+)</text>
        <dbReference type="Rhea" id="RHEA:23704"/>
        <dbReference type="ChEBI" id="CHEBI:15377"/>
        <dbReference type="ChEBI" id="CHEBI:15378"/>
        <dbReference type="ChEBI" id="CHEBI:15740"/>
        <dbReference type="ChEBI" id="CHEBI:37565"/>
        <dbReference type="ChEBI" id="CHEBI:43474"/>
        <dbReference type="ChEBI" id="CHEBI:58614"/>
        <dbReference type="EC" id="3.5.4.25"/>
    </reaction>
</comment>
<dbReference type="InterPro" id="IPR000926">
    <property type="entry name" value="RibA"/>
</dbReference>
<dbReference type="NCBIfam" id="NF006803">
    <property type="entry name" value="PRK09311.1"/>
    <property type="match status" value="1"/>
</dbReference>
<name>A0A1M5WAC1_9FIRM</name>
<dbReference type="FunFam" id="3.40.50.10990:FF:000001">
    <property type="entry name" value="Riboflavin biosynthesis protein RibBA"/>
    <property type="match status" value="1"/>
</dbReference>
<dbReference type="HAMAP" id="MF_00179">
    <property type="entry name" value="RibA"/>
    <property type="match status" value="1"/>
</dbReference>
<keyword evidence="14 19" id="KW-0464">Manganese</keyword>
<feature type="binding site" evidence="19">
    <location>
        <position position="28"/>
    </location>
    <ligand>
        <name>Mg(2+)</name>
        <dbReference type="ChEBI" id="CHEBI:18420"/>
        <label>1</label>
    </ligand>
</feature>
<comment type="pathway">
    <text evidence="4 19">Cofactor biosynthesis; riboflavin biosynthesis; 5-amino-6-(D-ribitylamino)uracil from GTP: step 1/4.</text>
</comment>
<feature type="binding site" evidence="19">
    <location>
        <begin position="27"/>
        <end position="28"/>
    </location>
    <ligand>
        <name>D-ribulose 5-phosphate</name>
        <dbReference type="ChEBI" id="CHEBI:58121"/>
    </ligand>
</feature>
<dbReference type="GO" id="GO:0003935">
    <property type="term" value="F:GTP cyclohydrolase II activity"/>
    <property type="evidence" value="ECO:0007669"/>
    <property type="project" value="UniProtKB-UniRule"/>
</dbReference>
<dbReference type="InterPro" id="IPR016299">
    <property type="entry name" value="Riboflavin_synth_RibBA"/>
</dbReference>
<dbReference type="Pfam" id="PF00925">
    <property type="entry name" value="GTP_cyclohydro2"/>
    <property type="match status" value="1"/>
</dbReference>
<dbReference type="STRING" id="1121420.SAMN02746098_01524"/>
<dbReference type="GO" id="GO:0005829">
    <property type="term" value="C:cytosol"/>
    <property type="evidence" value="ECO:0007669"/>
    <property type="project" value="TreeGrafter"/>
</dbReference>
<keyword evidence="7 19" id="KW-0686">Riboflavin biosynthesis</keyword>
<feature type="binding site" evidence="19">
    <location>
        <position position="351"/>
    </location>
    <ligand>
        <name>GTP</name>
        <dbReference type="ChEBI" id="CHEBI:37565"/>
    </ligand>
</feature>
<sequence length="400" mass="44231">MSFNTIEEALEDIRQGKMVVMVDDEDRENEGDLVMAAEMATPEAINFMATYGRGLICVPMTKDRIHALQLEQMVTNNTDPHGTAFTVSVDSVTSSTGISAFERAETVKVLVNPQSIPTDLQRPGHIFPLLAREGGVLVRAGHTEGSVDLARLAGLQPAGLICEIMNEDGTMARVPDLQLFVEKHNLKLITLKDLISYRRQAEKLIEKVESIQLPTGFGEFRAVGYLSILDKEEHVALVKGTVDDGKPVLVRVHSECLTGDVFHSRRCDCGDQLSAAMQEIEREGRGVLLYMRQEGRGIGLLNKLRAYKLQEEGKDTVEANLALGFPEDLRDYGVGAQILADLGISQVRLMTNNPRKIVGLEGYGLKVVERVPLEISSKPENTKYLCTKKQKMGHFLTEVQ</sequence>
<dbReference type="Pfam" id="PF00926">
    <property type="entry name" value="DHBP_synthase"/>
    <property type="match status" value="1"/>
</dbReference>
<feature type="binding site" evidence="19">
    <location>
        <begin position="139"/>
        <end position="143"/>
    </location>
    <ligand>
        <name>D-ribulose 5-phosphate</name>
        <dbReference type="ChEBI" id="CHEBI:58121"/>
    </ligand>
</feature>
<protein>
    <recommendedName>
        <fullName evidence="19">Riboflavin biosynthesis protein RibBA</fullName>
    </recommendedName>
    <domain>
        <recommendedName>
            <fullName evidence="19">3,4-dihydroxy-2-butanone 4-phosphate synthase</fullName>
            <shortName evidence="19">DHBP synthase</shortName>
            <ecNumber evidence="19">4.1.99.12</ecNumber>
        </recommendedName>
    </domain>
    <domain>
        <recommendedName>
            <fullName evidence="19">GTP cyclohydrolase-2</fullName>
            <ecNumber evidence="19">3.5.4.25</ecNumber>
        </recommendedName>
        <alternativeName>
            <fullName evidence="19">GTP cyclohydrolase II</fullName>
        </alternativeName>
    </domain>
</protein>
<keyword evidence="12 19" id="KW-0460">Magnesium</keyword>
<comment type="catalytic activity">
    <reaction evidence="1 19">
        <text>D-ribulose 5-phosphate = (2S)-2-hydroxy-3-oxobutyl phosphate + formate + H(+)</text>
        <dbReference type="Rhea" id="RHEA:18457"/>
        <dbReference type="ChEBI" id="CHEBI:15378"/>
        <dbReference type="ChEBI" id="CHEBI:15740"/>
        <dbReference type="ChEBI" id="CHEBI:58121"/>
        <dbReference type="ChEBI" id="CHEBI:58830"/>
        <dbReference type="EC" id="4.1.99.12"/>
    </reaction>
</comment>
<dbReference type="InterPro" id="IPR017945">
    <property type="entry name" value="DHBP_synth_RibB-like_a/b_dom"/>
</dbReference>
<comment type="function">
    <text evidence="17 19">Catalyzes the conversion of GTP to 2,5-diamino-6-ribosylamino-4(3H)-pyrimidinone 5'-phosphate (DARP), formate and pyrophosphate.</text>
</comment>
<feature type="binding site" evidence="19">
    <location>
        <position position="269"/>
    </location>
    <ligand>
        <name>Zn(2+)</name>
        <dbReference type="ChEBI" id="CHEBI:29105"/>
        <note>catalytic</note>
    </ligand>
</feature>
<dbReference type="EMBL" id="FQXJ01000005">
    <property type="protein sequence ID" value="SHH84411.1"/>
    <property type="molecule type" value="Genomic_DNA"/>
</dbReference>
<evidence type="ECO:0000256" key="6">
    <source>
        <dbReference type="ARBA" id="ARBA00005520"/>
    </source>
</evidence>
<feature type="binding site" evidence="19">
    <location>
        <position position="256"/>
    </location>
    <ligand>
        <name>Zn(2+)</name>
        <dbReference type="ChEBI" id="CHEBI:29105"/>
        <note>catalytic</note>
    </ligand>
</feature>
<feature type="binding site" evidence="19">
    <location>
        <position position="316"/>
    </location>
    <ligand>
        <name>GTP</name>
        <dbReference type="ChEBI" id="CHEBI:37565"/>
    </ligand>
</feature>
<comment type="cofactor">
    <cofactor evidence="19">
        <name>Zn(2+)</name>
        <dbReference type="ChEBI" id="CHEBI:29105"/>
    </cofactor>
    <text evidence="19">Binds 1 zinc ion per subunit.</text>
</comment>
<dbReference type="InterPro" id="IPR036144">
    <property type="entry name" value="RibA-like_sf"/>
</dbReference>
<evidence type="ECO:0000256" key="15">
    <source>
        <dbReference type="ARBA" id="ARBA00023239"/>
    </source>
</evidence>
<feature type="binding site" evidence="19">
    <location>
        <position position="32"/>
    </location>
    <ligand>
        <name>D-ribulose 5-phosphate</name>
        <dbReference type="ChEBI" id="CHEBI:58121"/>
    </ligand>
</feature>
<feature type="region of interest" description="GTP cyclohydrolase II" evidence="19">
    <location>
        <begin position="201"/>
        <end position="400"/>
    </location>
</feature>
<keyword evidence="22" id="KW-1185">Reference proteome</keyword>
<keyword evidence="13 19" id="KW-0342">GTP-binding</keyword>
<dbReference type="GO" id="GO:0008686">
    <property type="term" value="F:3,4-dihydroxy-2-butanone-4-phosphate synthase activity"/>
    <property type="evidence" value="ECO:0007669"/>
    <property type="project" value="UniProtKB-UniRule"/>
</dbReference>
<comment type="pathway">
    <text evidence="5 19">Cofactor biosynthesis; riboflavin biosynthesis; 2-hydroxy-3-oxobutyl phosphate from D-ribulose 5-phosphate: step 1/1.</text>
</comment>
<feature type="site" description="Essential for DHBP synthase activity" evidence="19">
    <location>
        <position position="125"/>
    </location>
</feature>
<dbReference type="RefSeq" id="WP_143187575.1">
    <property type="nucleotide sequence ID" value="NZ_FQXJ01000005.1"/>
</dbReference>
<evidence type="ECO:0000313" key="21">
    <source>
        <dbReference type="EMBL" id="SHH84411.1"/>
    </source>
</evidence>
<dbReference type="Proteomes" id="UP000183954">
    <property type="component" value="Unassembled WGS sequence"/>
</dbReference>
<dbReference type="InterPro" id="IPR032677">
    <property type="entry name" value="GTP_cyclohydro_II"/>
</dbReference>
<keyword evidence="11 19" id="KW-0862">Zinc</keyword>
<dbReference type="GO" id="GO:0000287">
    <property type="term" value="F:magnesium ion binding"/>
    <property type="evidence" value="ECO:0007669"/>
    <property type="project" value="UniProtKB-UniRule"/>
</dbReference>
<evidence type="ECO:0000256" key="2">
    <source>
        <dbReference type="ARBA" id="ARBA00001936"/>
    </source>
</evidence>
<dbReference type="GO" id="GO:0009231">
    <property type="term" value="P:riboflavin biosynthetic process"/>
    <property type="evidence" value="ECO:0007669"/>
    <property type="project" value="UniProtKB-UniRule"/>
</dbReference>
<evidence type="ECO:0000256" key="10">
    <source>
        <dbReference type="ARBA" id="ARBA00022801"/>
    </source>
</evidence>
<evidence type="ECO:0000256" key="5">
    <source>
        <dbReference type="ARBA" id="ARBA00004904"/>
    </source>
</evidence>
<evidence type="ECO:0000256" key="9">
    <source>
        <dbReference type="ARBA" id="ARBA00022741"/>
    </source>
</evidence>
<dbReference type="GO" id="GO:0005525">
    <property type="term" value="F:GTP binding"/>
    <property type="evidence" value="ECO:0007669"/>
    <property type="project" value="UniProtKB-KW"/>
</dbReference>
<evidence type="ECO:0000256" key="13">
    <source>
        <dbReference type="ARBA" id="ARBA00023134"/>
    </source>
</evidence>
<dbReference type="PANTHER" id="PTHR21327:SF18">
    <property type="entry name" value="3,4-DIHYDROXY-2-BUTANONE 4-PHOSPHATE SYNTHASE"/>
    <property type="match status" value="1"/>
</dbReference>
<gene>
    <name evidence="19" type="primary">ribBA</name>
    <name evidence="21" type="ORF">SAMN02746098_01524</name>
</gene>
<evidence type="ECO:0000256" key="12">
    <source>
        <dbReference type="ARBA" id="ARBA00022842"/>
    </source>
</evidence>
<dbReference type="NCBIfam" id="NF001591">
    <property type="entry name" value="PRK00393.1"/>
    <property type="match status" value="1"/>
</dbReference>
<keyword evidence="16 19" id="KW-0511">Multifunctional enzyme</keyword>
<dbReference type="NCBIfam" id="TIGR00506">
    <property type="entry name" value="ribB"/>
    <property type="match status" value="1"/>
</dbReference>
<dbReference type="InterPro" id="IPR000422">
    <property type="entry name" value="DHBP_synthase_RibB"/>
</dbReference>
<feature type="binding site" evidence="19">
    <location>
        <position position="142"/>
    </location>
    <ligand>
        <name>Mg(2+)</name>
        <dbReference type="ChEBI" id="CHEBI:18420"/>
        <label>2</label>
    </ligand>
</feature>
<dbReference type="HAMAP" id="MF_01283">
    <property type="entry name" value="RibBA"/>
    <property type="match status" value="1"/>
</dbReference>
<proteinExistence type="inferred from homology"/>
<dbReference type="NCBIfam" id="TIGR00505">
    <property type="entry name" value="ribA"/>
    <property type="match status" value="1"/>
</dbReference>
<dbReference type="HAMAP" id="MF_00180">
    <property type="entry name" value="RibB"/>
    <property type="match status" value="1"/>
</dbReference>
<comment type="cofactor">
    <cofactor evidence="2">
        <name>Mn(2+)</name>
        <dbReference type="ChEBI" id="CHEBI:29035"/>
    </cofactor>
</comment>
<dbReference type="EC" id="3.5.4.25" evidence="19"/>
<dbReference type="UniPathway" id="UPA00275">
    <property type="reaction ID" value="UER00399"/>
</dbReference>
<dbReference type="PIRSF" id="PIRSF001259">
    <property type="entry name" value="RibA"/>
    <property type="match status" value="1"/>
</dbReference>
<comment type="cofactor">
    <cofactor evidence="19">
        <name>Mg(2+)</name>
        <dbReference type="ChEBI" id="CHEBI:18420"/>
    </cofactor>
    <cofactor evidence="19">
        <name>Mn(2+)</name>
        <dbReference type="ChEBI" id="CHEBI:29035"/>
    </cofactor>
    <text evidence="19">Binds 2 divalent metal cations per subunit. Magnesium or manganese.</text>
</comment>
<accession>A0A1M5WAC1</accession>
<dbReference type="AlphaFoldDB" id="A0A1M5WAC1"/>
<dbReference type="Gene3D" id="3.40.50.10990">
    <property type="entry name" value="GTP cyclohydrolase II"/>
    <property type="match status" value="1"/>
</dbReference>
<evidence type="ECO:0000256" key="16">
    <source>
        <dbReference type="ARBA" id="ARBA00023268"/>
    </source>
</evidence>
<keyword evidence="10 19" id="KW-0378">Hydrolase</keyword>
<feature type="binding site" evidence="19">
    <location>
        <position position="163"/>
    </location>
    <ligand>
        <name>D-ribulose 5-phosphate</name>
        <dbReference type="ChEBI" id="CHEBI:58121"/>
    </ligand>
</feature>
<evidence type="ECO:0000256" key="18">
    <source>
        <dbReference type="ARBA" id="ARBA00049295"/>
    </source>
</evidence>
<evidence type="ECO:0000256" key="3">
    <source>
        <dbReference type="ARBA" id="ARBA00002284"/>
    </source>
</evidence>
<evidence type="ECO:0000256" key="1">
    <source>
        <dbReference type="ARBA" id="ARBA00000141"/>
    </source>
</evidence>
<dbReference type="EC" id="4.1.99.12" evidence="19"/>
<keyword evidence="15 19" id="KW-0456">Lyase</keyword>
<feature type="domain" description="GTP cyclohydrolase II" evidence="20">
    <location>
        <begin position="207"/>
        <end position="372"/>
    </location>
</feature>
<comment type="function">
    <text evidence="3 19">Catalyzes the conversion of D-ribulose 5-phosphate to formate and 3,4-dihydroxy-2-butanone 4-phosphate.</text>
</comment>
<feature type="binding site" evidence="19">
    <location>
        <position position="28"/>
    </location>
    <ligand>
        <name>Mg(2+)</name>
        <dbReference type="ChEBI" id="CHEBI:18420"/>
        <label>2</label>
    </ligand>
</feature>
<dbReference type="OrthoDB" id="9793111at2"/>
<evidence type="ECO:0000256" key="14">
    <source>
        <dbReference type="ARBA" id="ARBA00023211"/>
    </source>
</evidence>
<dbReference type="Gene3D" id="3.90.870.10">
    <property type="entry name" value="DHBP synthase"/>
    <property type="match status" value="1"/>
</dbReference>
<feature type="binding site" evidence="19">
    <location>
        <position position="272"/>
    </location>
    <ligand>
        <name>GTP</name>
        <dbReference type="ChEBI" id="CHEBI:37565"/>
    </ligand>
</feature>
<feature type="binding site" evidence="19">
    <location>
        <begin position="294"/>
        <end position="296"/>
    </location>
    <ligand>
        <name>GTP</name>
        <dbReference type="ChEBI" id="CHEBI:37565"/>
    </ligand>
</feature>
<dbReference type="CDD" id="cd00641">
    <property type="entry name" value="GTP_cyclohydro2"/>
    <property type="match status" value="1"/>
</dbReference>
<feature type="active site" description="Nucleophile; for GTP cyclohydrolase activity" evidence="19">
    <location>
        <position position="330"/>
    </location>
</feature>
<dbReference type="SUPFAM" id="SSF55821">
    <property type="entry name" value="YrdC/RibB"/>
    <property type="match status" value="1"/>
</dbReference>
<evidence type="ECO:0000256" key="11">
    <source>
        <dbReference type="ARBA" id="ARBA00022833"/>
    </source>
</evidence>
<dbReference type="SUPFAM" id="SSF142695">
    <property type="entry name" value="RibA-like"/>
    <property type="match status" value="1"/>
</dbReference>
<reference evidence="22" key="1">
    <citation type="submission" date="2016-11" db="EMBL/GenBank/DDBJ databases">
        <authorList>
            <person name="Varghese N."/>
            <person name="Submissions S."/>
        </authorList>
    </citation>
    <scope>NUCLEOTIDE SEQUENCE [LARGE SCALE GENOMIC DNA]</scope>
    <source>
        <strain evidence="22">DSM 15449</strain>
    </source>
</reference>
<dbReference type="GO" id="GO:0030145">
    <property type="term" value="F:manganese ion binding"/>
    <property type="evidence" value="ECO:0007669"/>
    <property type="project" value="UniProtKB-UniRule"/>
</dbReference>
<dbReference type="GO" id="GO:0008270">
    <property type="term" value="F:zinc ion binding"/>
    <property type="evidence" value="ECO:0007669"/>
    <property type="project" value="UniProtKB-UniRule"/>
</dbReference>